<evidence type="ECO:0000256" key="6">
    <source>
        <dbReference type="ARBA" id="ARBA00022989"/>
    </source>
</evidence>
<evidence type="ECO:0000256" key="5">
    <source>
        <dbReference type="ARBA" id="ARBA00022692"/>
    </source>
</evidence>
<feature type="transmembrane region" description="Helical" evidence="8">
    <location>
        <begin position="363"/>
        <end position="384"/>
    </location>
</feature>
<protein>
    <recommendedName>
        <fullName evidence="9">Glycosyltransferase RgtA/B/C/D-like domain-containing protein</fullName>
    </recommendedName>
</protein>
<sequence length="392" mass="44743">MKLAFLIPILAYVLFSLIKGVPLMTITPDGELYKNLAENWLNGTGLKNTIRQENVIVPPLFPLVIGLILYVFRDISYVFLLQFILLGLTGVVIYRVCVLLFGSRMAGTLAVVLFSLHPVMLNNGPGKLLTETAYTFFVAVIAYLGVRVLMKRNIVVSAALFILLFSLSLMMRPHLLFLLPLVIGYLIFEAYKKRMKWQLPLLAVVLPAVMIASNYMYNVKVHNKPVMFENYSGMNLYIANNPETKVQFYSSSTVDQFVGDEFFKYKNTELTKKSAVLKEKAVDYILEEPGDFFVRTIQKMNLFFQGISRFDTGLTLLFLAGYAVACIRLKYVRPALVVIGLYVLYFAVLSSVGLLVSTQRYRLPIIPVYIVFSSYILWFGWRLLRNGIRRFR</sequence>
<name>A0A235FAH5_9BACL</name>
<comment type="caution">
    <text evidence="10">The sequence shown here is derived from an EMBL/GenBank/DDBJ whole genome shotgun (WGS) entry which is preliminary data.</text>
</comment>
<dbReference type="InterPro" id="IPR038731">
    <property type="entry name" value="RgtA/B/C-like"/>
</dbReference>
<evidence type="ECO:0000256" key="1">
    <source>
        <dbReference type="ARBA" id="ARBA00004651"/>
    </source>
</evidence>
<keyword evidence="11" id="KW-1185">Reference proteome</keyword>
<keyword evidence="6 8" id="KW-1133">Transmembrane helix</keyword>
<keyword evidence="3" id="KW-0328">Glycosyltransferase</keyword>
<evidence type="ECO:0000313" key="10">
    <source>
        <dbReference type="EMBL" id="OYD57745.1"/>
    </source>
</evidence>
<accession>A0A235FAH5</accession>
<feature type="domain" description="Glycosyltransferase RgtA/B/C/D-like" evidence="9">
    <location>
        <begin position="58"/>
        <end position="215"/>
    </location>
</feature>
<evidence type="ECO:0000256" key="7">
    <source>
        <dbReference type="ARBA" id="ARBA00023136"/>
    </source>
</evidence>
<feature type="transmembrane region" description="Helical" evidence="8">
    <location>
        <begin position="84"/>
        <end position="116"/>
    </location>
</feature>
<dbReference type="EMBL" id="NOII01000003">
    <property type="protein sequence ID" value="OYD57745.1"/>
    <property type="molecule type" value="Genomic_DNA"/>
</dbReference>
<evidence type="ECO:0000259" key="9">
    <source>
        <dbReference type="Pfam" id="PF13231"/>
    </source>
</evidence>
<feature type="transmembrane region" description="Helical" evidence="8">
    <location>
        <begin position="199"/>
        <end position="217"/>
    </location>
</feature>
<keyword evidence="5 8" id="KW-0812">Transmembrane</keyword>
<feature type="transmembrane region" description="Helical" evidence="8">
    <location>
        <begin position="128"/>
        <end position="146"/>
    </location>
</feature>
<evidence type="ECO:0000256" key="3">
    <source>
        <dbReference type="ARBA" id="ARBA00022676"/>
    </source>
</evidence>
<dbReference type="RefSeq" id="WP_094253096.1">
    <property type="nucleotide sequence ID" value="NZ_JBHLXL010000001.1"/>
</dbReference>
<feature type="transmembrane region" description="Helical" evidence="8">
    <location>
        <begin position="55"/>
        <end position="72"/>
    </location>
</feature>
<feature type="transmembrane region" description="Helical" evidence="8">
    <location>
        <begin position="336"/>
        <end position="357"/>
    </location>
</feature>
<dbReference type="OrthoDB" id="136232at2"/>
<evidence type="ECO:0000256" key="2">
    <source>
        <dbReference type="ARBA" id="ARBA00022475"/>
    </source>
</evidence>
<dbReference type="Proteomes" id="UP000215059">
    <property type="component" value="Unassembled WGS sequence"/>
</dbReference>
<gene>
    <name evidence="10" type="ORF">CGZ90_13885</name>
</gene>
<dbReference type="AlphaFoldDB" id="A0A235FAH5"/>
<dbReference type="Pfam" id="PF13231">
    <property type="entry name" value="PMT_2"/>
    <property type="match status" value="1"/>
</dbReference>
<keyword evidence="2" id="KW-1003">Cell membrane</keyword>
<evidence type="ECO:0000256" key="8">
    <source>
        <dbReference type="SAM" id="Phobius"/>
    </source>
</evidence>
<feature type="transmembrane region" description="Helical" evidence="8">
    <location>
        <begin position="153"/>
        <end position="169"/>
    </location>
</feature>
<evidence type="ECO:0000313" key="11">
    <source>
        <dbReference type="Proteomes" id="UP000215059"/>
    </source>
</evidence>
<keyword evidence="4" id="KW-0808">Transferase</keyword>
<proteinExistence type="predicted"/>
<organism evidence="10 11">
    <name type="scientific">Fictibacillus aquaticus</name>
    <dbReference type="NCBI Taxonomy" id="2021314"/>
    <lineage>
        <taxon>Bacteria</taxon>
        <taxon>Bacillati</taxon>
        <taxon>Bacillota</taxon>
        <taxon>Bacilli</taxon>
        <taxon>Bacillales</taxon>
        <taxon>Fictibacillaceae</taxon>
        <taxon>Fictibacillus</taxon>
    </lineage>
</organism>
<dbReference type="PANTHER" id="PTHR33908:SF11">
    <property type="entry name" value="MEMBRANE PROTEIN"/>
    <property type="match status" value="1"/>
</dbReference>
<dbReference type="GO" id="GO:0009103">
    <property type="term" value="P:lipopolysaccharide biosynthetic process"/>
    <property type="evidence" value="ECO:0007669"/>
    <property type="project" value="UniProtKB-ARBA"/>
</dbReference>
<dbReference type="GO" id="GO:0005886">
    <property type="term" value="C:plasma membrane"/>
    <property type="evidence" value="ECO:0007669"/>
    <property type="project" value="UniProtKB-SubCell"/>
</dbReference>
<evidence type="ECO:0000256" key="4">
    <source>
        <dbReference type="ARBA" id="ARBA00022679"/>
    </source>
</evidence>
<comment type="subcellular location">
    <subcellularLocation>
        <location evidence="1">Cell membrane</location>
        <topology evidence="1">Multi-pass membrane protein</topology>
    </subcellularLocation>
</comment>
<dbReference type="InterPro" id="IPR050297">
    <property type="entry name" value="LipidA_mod_glycosyltrf_83"/>
</dbReference>
<dbReference type="GO" id="GO:0016763">
    <property type="term" value="F:pentosyltransferase activity"/>
    <property type="evidence" value="ECO:0007669"/>
    <property type="project" value="TreeGrafter"/>
</dbReference>
<reference evidence="10 11" key="1">
    <citation type="submission" date="2017-07" db="EMBL/GenBank/DDBJ databases">
        <title>Fictibacillus sp. nov. GDSW-R2A3 Genome sequencing and assembly.</title>
        <authorList>
            <person name="Mayilraj S."/>
        </authorList>
    </citation>
    <scope>NUCLEOTIDE SEQUENCE [LARGE SCALE GENOMIC DNA]</scope>
    <source>
        <strain evidence="10 11">GDSW-R2A3</strain>
    </source>
</reference>
<dbReference type="PANTHER" id="PTHR33908">
    <property type="entry name" value="MANNOSYLTRANSFERASE YKCB-RELATED"/>
    <property type="match status" value="1"/>
</dbReference>
<keyword evidence="7 8" id="KW-0472">Membrane</keyword>